<accession>A0A0P0W3P1</accession>
<protein>
    <submittedName>
        <fullName evidence="2">Os03g0773450 protein</fullName>
    </submittedName>
</protein>
<evidence type="ECO:0000313" key="3">
    <source>
        <dbReference type="Proteomes" id="UP000059680"/>
    </source>
</evidence>
<organism evidence="2 3">
    <name type="scientific">Oryza sativa subsp. japonica</name>
    <name type="common">Rice</name>
    <dbReference type="NCBI Taxonomy" id="39947"/>
    <lineage>
        <taxon>Eukaryota</taxon>
        <taxon>Viridiplantae</taxon>
        <taxon>Streptophyta</taxon>
        <taxon>Embryophyta</taxon>
        <taxon>Tracheophyta</taxon>
        <taxon>Spermatophyta</taxon>
        <taxon>Magnoliopsida</taxon>
        <taxon>Liliopsida</taxon>
        <taxon>Poales</taxon>
        <taxon>Poaceae</taxon>
        <taxon>BOP clade</taxon>
        <taxon>Oryzoideae</taxon>
        <taxon>Oryzeae</taxon>
        <taxon>Oryzinae</taxon>
        <taxon>Oryza</taxon>
        <taxon>Oryza sativa</taxon>
    </lineage>
</organism>
<dbReference type="Proteomes" id="UP000059680">
    <property type="component" value="Chromosome 3"/>
</dbReference>
<keyword evidence="3" id="KW-1185">Reference proteome</keyword>
<feature type="compositionally biased region" description="Polar residues" evidence="1">
    <location>
        <begin position="220"/>
        <end position="230"/>
    </location>
</feature>
<reference evidence="2 3" key="3">
    <citation type="journal article" date="2013" name="Rice">
        <title>Improvement of the Oryza sativa Nipponbare reference genome using next generation sequence and optical map data.</title>
        <authorList>
            <person name="Kawahara Y."/>
            <person name="de la Bastide M."/>
            <person name="Hamilton J.P."/>
            <person name="Kanamori H."/>
            <person name="McCombie W.R."/>
            <person name="Ouyang S."/>
            <person name="Schwartz D.C."/>
            <person name="Tanaka T."/>
            <person name="Wu J."/>
            <person name="Zhou S."/>
            <person name="Childs K.L."/>
            <person name="Davidson R.M."/>
            <person name="Lin H."/>
            <person name="Quesada-Ocampo L."/>
            <person name="Vaillancourt B."/>
            <person name="Sakai H."/>
            <person name="Lee S.S."/>
            <person name="Kim J."/>
            <person name="Numa H."/>
            <person name="Itoh T."/>
            <person name="Buell C.R."/>
            <person name="Matsumoto T."/>
        </authorList>
    </citation>
    <scope>NUCLEOTIDE SEQUENCE [LARGE SCALE GENOMIC DNA]</scope>
    <source>
        <strain evidence="3">cv. Nipponbare</strain>
    </source>
</reference>
<dbReference type="EMBL" id="AP014959">
    <property type="protein sequence ID" value="BAS86613.1"/>
    <property type="molecule type" value="Genomic_DNA"/>
</dbReference>
<gene>
    <name evidence="2" type="ordered locus">Os03g0773450</name>
    <name evidence="2" type="ORF">OSNPB_030773450</name>
</gene>
<sequence length="246" mass="27247">MYRASGRLEGFGFRHVFATMETAHTSSRWSSSTTSEGSTMFERPSLSWASIKSSVLANHSSEPVSFEPLTPKFPVISSSSTFPKQYTSYEQLAGGPETIKYKSLTSMISTSWRRNSCFPHFVECIHHSNFQDTLQICHQEAHCLPGYLCEPMVDYTHRAGSTMPQQHQWQSSALLSNPTSAAPPQHPLTSCAMRKSSLPLPCTCRPAIPPHLWPNAPAMEQSSHGNSLQGSPIPPSSYYCSSDQPF</sequence>
<name>A0A0P0W3P1_ORYSJ</name>
<evidence type="ECO:0000313" key="2">
    <source>
        <dbReference type="EMBL" id="BAS86613.1"/>
    </source>
</evidence>
<dbReference type="InParanoid" id="A0A0P0W3P1"/>
<evidence type="ECO:0000256" key="1">
    <source>
        <dbReference type="SAM" id="MobiDB-lite"/>
    </source>
</evidence>
<reference evidence="3" key="1">
    <citation type="journal article" date="2005" name="Nature">
        <title>The map-based sequence of the rice genome.</title>
        <authorList>
            <consortium name="International rice genome sequencing project (IRGSP)"/>
            <person name="Matsumoto T."/>
            <person name="Wu J."/>
            <person name="Kanamori H."/>
            <person name="Katayose Y."/>
            <person name="Fujisawa M."/>
            <person name="Namiki N."/>
            <person name="Mizuno H."/>
            <person name="Yamamoto K."/>
            <person name="Antonio B.A."/>
            <person name="Baba T."/>
            <person name="Sakata K."/>
            <person name="Nagamura Y."/>
            <person name="Aoki H."/>
            <person name="Arikawa K."/>
            <person name="Arita K."/>
            <person name="Bito T."/>
            <person name="Chiden Y."/>
            <person name="Fujitsuka N."/>
            <person name="Fukunaka R."/>
            <person name="Hamada M."/>
            <person name="Harada C."/>
            <person name="Hayashi A."/>
            <person name="Hijishita S."/>
            <person name="Honda M."/>
            <person name="Hosokawa S."/>
            <person name="Ichikawa Y."/>
            <person name="Idonuma A."/>
            <person name="Iijima M."/>
            <person name="Ikeda M."/>
            <person name="Ikeno M."/>
            <person name="Ito K."/>
            <person name="Ito S."/>
            <person name="Ito T."/>
            <person name="Ito Y."/>
            <person name="Ito Y."/>
            <person name="Iwabuchi A."/>
            <person name="Kamiya K."/>
            <person name="Karasawa W."/>
            <person name="Kurita K."/>
            <person name="Katagiri S."/>
            <person name="Kikuta A."/>
            <person name="Kobayashi H."/>
            <person name="Kobayashi N."/>
            <person name="Machita K."/>
            <person name="Maehara T."/>
            <person name="Masukawa M."/>
            <person name="Mizubayashi T."/>
            <person name="Mukai Y."/>
            <person name="Nagasaki H."/>
            <person name="Nagata Y."/>
            <person name="Naito S."/>
            <person name="Nakashima M."/>
            <person name="Nakama Y."/>
            <person name="Nakamichi Y."/>
            <person name="Nakamura M."/>
            <person name="Meguro A."/>
            <person name="Negishi M."/>
            <person name="Ohta I."/>
            <person name="Ohta T."/>
            <person name="Okamoto M."/>
            <person name="Ono N."/>
            <person name="Saji S."/>
            <person name="Sakaguchi M."/>
            <person name="Sakai K."/>
            <person name="Shibata M."/>
            <person name="Shimokawa T."/>
            <person name="Song J."/>
            <person name="Takazaki Y."/>
            <person name="Terasawa K."/>
            <person name="Tsugane M."/>
            <person name="Tsuji K."/>
            <person name="Ueda S."/>
            <person name="Waki K."/>
            <person name="Yamagata H."/>
            <person name="Yamamoto M."/>
            <person name="Yamamoto S."/>
            <person name="Yamane H."/>
            <person name="Yoshiki S."/>
            <person name="Yoshihara R."/>
            <person name="Yukawa K."/>
            <person name="Zhong H."/>
            <person name="Yano M."/>
            <person name="Yuan Q."/>
            <person name="Ouyang S."/>
            <person name="Liu J."/>
            <person name="Jones K.M."/>
            <person name="Gansberger K."/>
            <person name="Moffat K."/>
            <person name="Hill J."/>
            <person name="Bera J."/>
            <person name="Fadrosh D."/>
            <person name="Jin S."/>
            <person name="Johri S."/>
            <person name="Kim M."/>
            <person name="Overton L."/>
            <person name="Reardon M."/>
            <person name="Tsitrin T."/>
            <person name="Vuong H."/>
            <person name="Weaver B."/>
            <person name="Ciecko A."/>
            <person name="Tallon L."/>
            <person name="Jackson J."/>
            <person name="Pai G."/>
            <person name="Aken S.V."/>
            <person name="Utterback T."/>
            <person name="Reidmuller S."/>
            <person name="Feldblyum T."/>
            <person name="Hsiao J."/>
            <person name="Zismann V."/>
            <person name="Iobst S."/>
            <person name="de Vazeille A.R."/>
            <person name="Buell C.R."/>
            <person name="Ying K."/>
            <person name="Li Y."/>
            <person name="Lu T."/>
            <person name="Huang Y."/>
            <person name="Zhao Q."/>
            <person name="Feng Q."/>
            <person name="Zhang L."/>
            <person name="Zhu J."/>
            <person name="Weng Q."/>
            <person name="Mu J."/>
            <person name="Lu Y."/>
            <person name="Fan D."/>
            <person name="Liu Y."/>
            <person name="Guan J."/>
            <person name="Zhang Y."/>
            <person name="Yu S."/>
            <person name="Liu X."/>
            <person name="Zhang Y."/>
            <person name="Hong G."/>
            <person name="Han B."/>
            <person name="Choisne N."/>
            <person name="Demange N."/>
            <person name="Orjeda G."/>
            <person name="Samain S."/>
            <person name="Cattolico L."/>
            <person name="Pelletier E."/>
            <person name="Couloux A."/>
            <person name="Segurens B."/>
            <person name="Wincker P."/>
            <person name="D'Hont A."/>
            <person name="Scarpelli C."/>
            <person name="Weissenbach J."/>
            <person name="Salanoubat M."/>
            <person name="Quetier F."/>
            <person name="Yu Y."/>
            <person name="Kim H.R."/>
            <person name="Rambo T."/>
            <person name="Currie J."/>
            <person name="Collura K."/>
            <person name="Luo M."/>
            <person name="Yang T."/>
            <person name="Ammiraju J.S.S."/>
            <person name="Engler F."/>
            <person name="Soderlund C."/>
            <person name="Wing R.A."/>
            <person name="Palmer L.E."/>
            <person name="de la Bastide M."/>
            <person name="Spiegel L."/>
            <person name="Nascimento L."/>
            <person name="Zutavern T."/>
            <person name="O'Shaughnessy A."/>
            <person name="Dike S."/>
            <person name="Dedhia N."/>
            <person name="Preston R."/>
            <person name="Balija V."/>
            <person name="McCombie W.R."/>
            <person name="Chow T."/>
            <person name="Chen H."/>
            <person name="Chung M."/>
            <person name="Chen C."/>
            <person name="Shaw J."/>
            <person name="Wu H."/>
            <person name="Hsiao K."/>
            <person name="Chao Y."/>
            <person name="Chu M."/>
            <person name="Cheng C."/>
            <person name="Hour A."/>
            <person name="Lee P."/>
            <person name="Lin S."/>
            <person name="Lin Y."/>
            <person name="Liou J."/>
            <person name="Liu S."/>
            <person name="Hsing Y."/>
            <person name="Raghuvanshi S."/>
            <person name="Mohanty A."/>
            <person name="Bharti A.K."/>
            <person name="Gaur A."/>
            <person name="Gupta V."/>
            <person name="Kumar D."/>
            <person name="Ravi V."/>
            <person name="Vij S."/>
            <person name="Kapur A."/>
            <person name="Khurana P."/>
            <person name="Khurana P."/>
            <person name="Khurana J.P."/>
            <person name="Tyagi A.K."/>
            <person name="Gaikwad K."/>
            <person name="Singh A."/>
            <person name="Dalal V."/>
            <person name="Srivastava S."/>
            <person name="Dixit A."/>
            <person name="Pal A.K."/>
            <person name="Ghazi I.A."/>
            <person name="Yadav M."/>
            <person name="Pandit A."/>
            <person name="Bhargava A."/>
            <person name="Sureshbabu K."/>
            <person name="Batra K."/>
            <person name="Sharma T.R."/>
            <person name="Mohapatra T."/>
            <person name="Singh N.K."/>
            <person name="Messing J."/>
            <person name="Nelson A.B."/>
            <person name="Fuks G."/>
            <person name="Kavchok S."/>
            <person name="Keizer G."/>
            <person name="Linton E."/>
            <person name="Llaca V."/>
            <person name="Song R."/>
            <person name="Tanyolac B."/>
            <person name="Young S."/>
            <person name="Ho-Il K."/>
            <person name="Hahn J.H."/>
            <person name="Sangsakoo G."/>
            <person name="Vanavichit A."/>
            <person name="de Mattos Luiz.A.T."/>
            <person name="Zimmer P.D."/>
            <person name="Malone G."/>
            <person name="Dellagostin O."/>
            <person name="de Oliveira A.C."/>
            <person name="Bevan M."/>
            <person name="Bancroft I."/>
            <person name="Minx P."/>
            <person name="Cordum H."/>
            <person name="Wilson R."/>
            <person name="Cheng Z."/>
            <person name="Jin W."/>
            <person name="Jiang J."/>
            <person name="Leong S.A."/>
            <person name="Iwama H."/>
            <person name="Gojobori T."/>
            <person name="Itoh T."/>
            <person name="Niimura Y."/>
            <person name="Fujii Y."/>
            <person name="Habara T."/>
            <person name="Sakai H."/>
            <person name="Sato Y."/>
            <person name="Wilson G."/>
            <person name="Kumar K."/>
            <person name="McCouch S."/>
            <person name="Juretic N."/>
            <person name="Hoen D."/>
            <person name="Wright S."/>
            <person name="Bruskiewich R."/>
            <person name="Bureau T."/>
            <person name="Miyao A."/>
            <person name="Hirochika H."/>
            <person name="Nishikawa T."/>
            <person name="Kadowaki K."/>
            <person name="Sugiura M."/>
            <person name="Burr B."/>
            <person name="Sasaki T."/>
        </authorList>
    </citation>
    <scope>NUCLEOTIDE SEQUENCE [LARGE SCALE GENOMIC DNA]</scope>
    <source>
        <strain evidence="3">cv. Nipponbare</strain>
    </source>
</reference>
<feature type="compositionally biased region" description="Low complexity" evidence="1">
    <location>
        <begin position="236"/>
        <end position="246"/>
    </location>
</feature>
<proteinExistence type="predicted"/>
<dbReference type="PaxDb" id="39947-A0A0P0W3P1"/>
<dbReference type="Gramene" id="Os03t0773450-00">
    <property type="protein sequence ID" value="Os03t0773450-00"/>
    <property type="gene ID" value="Os03g0773450"/>
</dbReference>
<reference evidence="2 3" key="2">
    <citation type="journal article" date="2013" name="Plant Cell Physiol.">
        <title>Rice Annotation Project Database (RAP-DB): an integrative and interactive database for rice genomics.</title>
        <authorList>
            <person name="Sakai H."/>
            <person name="Lee S.S."/>
            <person name="Tanaka T."/>
            <person name="Numa H."/>
            <person name="Kim J."/>
            <person name="Kawahara Y."/>
            <person name="Wakimoto H."/>
            <person name="Yang C.C."/>
            <person name="Iwamoto M."/>
            <person name="Abe T."/>
            <person name="Yamada Y."/>
            <person name="Muto A."/>
            <person name="Inokuchi H."/>
            <person name="Ikemura T."/>
            <person name="Matsumoto T."/>
            <person name="Sasaki T."/>
            <person name="Itoh T."/>
        </authorList>
    </citation>
    <scope>NUCLEOTIDE SEQUENCE [LARGE SCALE GENOMIC DNA]</scope>
    <source>
        <strain evidence="3">cv. Nipponbare</strain>
    </source>
</reference>
<feature type="region of interest" description="Disordered" evidence="1">
    <location>
        <begin position="215"/>
        <end position="246"/>
    </location>
</feature>
<dbReference type="AlphaFoldDB" id="A0A0P0W3P1"/>